<reference evidence="2 3" key="1">
    <citation type="submission" date="2019-02" db="EMBL/GenBank/DDBJ databases">
        <title>Deep-cultivation of Planctomycetes and their phenomic and genomic characterization uncovers novel biology.</title>
        <authorList>
            <person name="Wiegand S."/>
            <person name="Jogler M."/>
            <person name="Boedeker C."/>
            <person name="Pinto D."/>
            <person name="Vollmers J."/>
            <person name="Rivas-Marin E."/>
            <person name="Kohn T."/>
            <person name="Peeters S.H."/>
            <person name="Heuer A."/>
            <person name="Rast P."/>
            <person name="Oberbeckmann S."/>
            <person name="Bunk B."/>
            <person name="Jeske O."/>
            <person name="Meyerdierks A."/>
            <person name="Storesund J.E."/>
            <person name="Kallscheuer N."/>
            <person name="Luecker S."/>
            <person name="Lage O.M."/>
            <person name="Pohl T."/>
            <person name="Merkel B.J."/>
            <person name="Hornburger P."/>
            <person name="Mueller R.-W."/>
            <person name="Bruemmer F."/>
            <person name="Labrenz M."/>
            <person name="Spormann A.M."/>
            <person name="Op Den Camp H."/>
            <person name="Overmann J."/>
            <person name="Amann R."/>
            <person name="Jetten M.S.M."/>
            <person name="Mascher T."/>
            <person name="Medema M.H."/>
            <person name="Devos D.P."/>
            <person name="Kaster A.-K."/>
            <person name="Ovreas L."/>
            <person name="Rohde M."/>
            <person name="Galperin M.Y."/>
            <person name="Jogler C."/>
        </authorList>
    </citation>
    <scope>NUCLEOTIDE SEQUENCE [LARGE SCALE GENOMIC DNA]</scope>
    <source>
        <strain evidence="2 3">Mal64</strain>
    </source>
</reference>
<feature type="region of interest" description="Disordered" evidence="1">
    <location>
        <begin position="71"/>
        <end position="100"/>
    </location>
</feature>
<proteinExistence type="predicted"/>
<evidence type="ECO:0008006" key="4">
    <source>
        <dbReference type="Google" id="ProtNLM"/>
    </source>
</evidence>
<dbReference type="AlphaFoldDB" id="A0A5C5ZK24"/>
<sequence>MLRGVCGPLPQRERLKHGARWAALLVVVCAGCGPSTRMPNLFHPGDLASQRYNAIFHDPYPLDDVAEPIVGGRPPGYQKPVPETTRPRMLSQPRQTVPAL</sequence>
<evidence type="ECO:0000313" key="2">
    <source>
        <dbReference type="EMBL" id="TWT86813.1"/>
    </source>
</evidence>
<name>A0A5C5ZK24_9BACT</name>
<comment type="caution">
    <text evidence="2">The sequence shown here is derived from an EMBL/GenBank/DDBJ whole genome shotgun (WGS) entry which is preliminary data.</text>
</comment>
<accession>A0A5C5ZK24</accession>
<evidence type="ECO:0000313" key="3">
    <source>
        <dbReference type="Proteomes" id="UP000315440"/>
    </source>
</evidence>
<dbReference type="Proteomes" id="UP000315440">
    <property type="component" value="Unassembled WGS sequence"/>
</dbReference>
<keyword evidence="3" id="KW-1185">Reference proteome</keyword>
<gene>
    <name evidence="2" type="ORF">Mal64_36430</name>
</gene>
<organism evidence="2 3">
    <name type="scientific">Pseudobythopirellula maris</name>
    <dbReference type="NCBI Taxonomy" id="2527991"/>
    <lineage>
        <taxon>Bacteria</taxon>
        <taxon>Pseudomonadati</taxon>
        <taxon>Planctomycetota</taxon>
        <taxon>Planctomycetia</taxon>
        <taxon>Pirellulales</taxon>
        <taxon>Lacipirellulaceae</taxon>
        <taxon>Pseudobythopirellula</taxon>
    </lineage>
</organism>
<protein>
    <recommendedName>
        <fullName evidence="4">Membrane or secreted protein</fullName>
    </recommendedName>
</protein>
<evidence type="ECO:0000256" key="1">
    <source>
        <dbReference type="SAM" id="MobiDB-lite"/>
    </source>
</evidence>
<dbReference type="EMBL" id="SJPQ01000004">
    <property type="protein sequence ID" value="TWT86813.1"/>
    <property type="molecule type" value="Genomic_DNA"/>
</dbReference>